<gene>
    <name evidence="3" type="ORF">MSSD14B_38160</name>
</gene>
<name>A0A5M3Q4H3_9GAMM</name>
<dbReference type="SUPFAM" id="SSF53448">
    <property type="entry name" value="Nucleotide-diphospho-sugar transferases"/>
    <property type="match status" value="1"/>
</dbReference>
<proteinExistence type="predicted"/>
<dbReference type="Proteomes" id="UP000387223">
    <property type="component" value="Unassembled WGS sequence"/>
</dbReference>
<dbReference type="PANTHER" id="PTHR22916">
    <property type="entry name" value="GLYCOSYLTRANSFERASE"/>
    <property type="match status" value="1"/>
</dbReference>
<dbReference type="PANTHER" id="PTHR22916:SF3">
    <property type="entry name" value="UDP-GLCNAC:BETAGAL BETA-1,3-N-ACETYLGLUCOSAMINYLTRANSFERASE-LIKE PROTEIN 1"/>
    <property type="match status" value="1"/>
</dbReference>
<dbReference type="GO" id="GO:0016758">
    <property type="term" value="F:hexosyltransferase activity"/>
    <property type="evidence" value="ECO:0007669"/>
    <property type="project" value="UniProtKB-ARBA"/>
</dbReference>
<evidence type="ECO:0000256" key="1">
    <source>
        <dbReference type="PROSITE-ProRule" id="PRU00339"/>
    </source>
</evidence>
<sequence>MKNDPALVSVIVPVYNRAHLLTETVESILAQTYRNIEIILVNDGSTDNSLEVIKALQQENHDVIRIVDQDNQGQTIARNNGVEQSCGRYVAFLDSDDLWVPDKLEQQIPLFDENVGLVYGGVELIDECGETIGFDACDPDVQGEIYPQLLVKNRMTGGSVVVLREALDRVGLFDPEFSAAENWDLWLRICKVYQARLVNKPVVKYRRHENNMSKDMMLMLNAKRKIMVKHCDKNSPDKLIARYSRLAEADLLYKLGVYYFSREKFGEAIRNFLQVIMISPLYEDTPVRLLRCFLGCRGNRMLRKLKKAN</sequence>
<dbReference type="InterPro" id="IPR001173">
    <property type="entry name" value="Glyco_trans_2-like"/>
</dbReference>
<dbReference type="RefSeq" id="WP_153637444.1">
    <property type="nucleotide sequence ID" value="NZ_BGZI01000034.1"/>
</dbReference>
<dbReference type="InterPro" id="IPR029044">
    <property type="entry name" value="Nucleotide-diphossugar_trans"/>
</dbReference>
<reference evidence="3 4" key="1">
    <citation type="journal article" date="2019" name="J. Gen. Appl. Microbiol.">
        <title>Aerobic degradation of cis-dichloroethene by the marine bacterium Marinobacter salsuginis strain 5N-3.</title>
        <authorList>
            <person name="Inoue Y."/>
            <person name="Fukunaga Y."/>
            <person name="Katsumata H."/>
            <person name="Ohji S."/>
            <person name="Hosoyama A."/>
            <person name="Mori K."/>
            <person name="Ando K."/>
        </authorList>
    </citation>
    <scope>NUCLEOTIDE SEQUENCE [LARGE SCALE GENOMIC DNA]</scope>
    <source>
        <strain evidence="3 4">NBRC 109114</strain>
    </source>
</reference>
<dbReference type="Pfam" id="PF00535">
    <property type="entry name" value="Glycos_transf_2"/>
    <property type="match status" value="1"/>
</dbReference>
<dbReference type="PROSITE" id="PS50005">
    <property type="entry name" value="TPR"/>
    <property type="match status" value="1"/>
</dbReference>
<protein>
    <submittedName>
        <fullName evidence="3">Glycosyl transferase</fullName>
    </submittedName>
</protein>
<accession>A0A5M3Q4H3</accession>
<evidence type="ECO:0000259" key="2">
    <source>
        <dbReference type="Pfam" id="PF00535"/>
    </source>
</evidence>
<keyword evidence="1" id="KW-0802">TPR repeat</keyword>
<feature type="domain" description="Glycosyltransferase 2-like" evidence="2">
    <location>
        <begin position="9"/>
        <end position="129"/>
    </location>
</feature>
<evidence type="ECO:0000313" key="4">
    <source>
        <dbReference type="Proteomes" id="UP000387223"/>
    </source>
</evidence>
<dbReference type="AlphaFoldDB" id="A0A5M3Q4H3"/>
<dbReference type="Gene3D" id="3.90.550.10">
    <property type="entry name" value="Spore Coat Polysaccharide Biosynthesis Protein SpsA, Chain A"/>
    <property type="match status" value="1"/>
</dbReference>
<dbReference type="InterPro" id="IPR011990">
    <property type="entry name" value="TPR-like_helical_dom_sf"/>
</dbReference>
<organism evidence="3 4">
    <name type="scientific">Marinobacter salsuginis</name>
    <dbReference type="NCBI Taxonomy" id="418719"/>
    <lineage>
        <taxon>Bacteria</taxon>
        <taxon>Pseudomonadati</taxon>
        <taxon>Pseudomonadota</taxon>
        <taxon>Gammaproteobacteria</taxon>
        <taxon>Pseudomonadales</taxon>
        <taxon>Marinobacteraceae</taxon>
        <taxon>Marinobacter</taxon>
    </lineage>
</organism>
<dbReference type="SUPFAM" id="SSF48452">
    <property type="entry name" value="TPR-like"/>
    <property type="match status" value="1"/>
</dbReference>
<keyword evidence="3" id="KW-0808">Transferase</keyword>
<dbReference type="EMBL" id="BGZI01000034">
    <property type="protein sequence ID" value="GBO90148.1"/>
    <property type="molecule type" value="Genomic_DNA"/>
</dbReference>
<comment type="caution">
    <text evidence="3">The sequence shown here is derived from an EMBL/GenBank/DDBJ whole genome shotgun (WGS) entry which is preliminary data.</text>
</comment>
<dbReference type="InterPro" id="IPR019734">
    <property type="entry name" value="TPR_rpt"/>
</dbReference>
<evidence type="ECO:0000313" key="3">
    <source>
        <dbReference type="EMBL" id="GBO90148.1"/>
    </source>
</evidence>
<feature type="repeat" description="TPR" evidence="1">
    <location>
        <begin position="249"/>
        <end position="282"/>
    </location>
</feature>